<dbReference type="EMBL" id="JAGTTL010000019">
    <property type="protein sequence ID" value="KAK6307702.1"/>
    <property type="molecule type" value="Genomic_DNA"/>
</dbReference>
<protein>
    <submittedName>
        <fullName evidence="1">Uncharacterized protein</fullName>
    </submittedName>
</protein>
<dbReference type="Proteomes" id="UP001356427">
    <property type="component" value="Unassembled WGS sequence"/>
</dbReference>
<reference evidence="1 2" key="1">
    <citation type="submission" date="2021-04" db="EMBL/GenBank/DDBJ databases">
        <authorList>
            <person name="De Guttry C."/>
            <person name="Zahm M."/>
            <person name="Klopp C."/>
            <person name="Cabau C."/>
            <person name="Louis A."/>
            <person name="Berthelot C."/>
            <person name="Parey E."/>
            <person name="Roest Crollius H."/>
            <person name="Montfort J."/>
            <person name="Robinson-Rechavi M."/>
            <person name="Bucao C."/>
            <person name="Bouchez O."/>
            <person name="Gislard M."/>
            <person name="Lluch J."/>
            <person name="Milhes M."/>
            <person name="Lampietro C."/>
            <person name="Lopez Roques C."/>
            <person name="Donnadieu C."/>
            <person name="Braasch I."/>
            <person name="Desvignes T."/>
            <person name="Postlethwait J."/>
            <person name="Bobe J."/>
            <person name="Wedekind C."/>
            <person name="Guiguen Y."/>
        </authorList>
    </citation>
    <scope>NUCLEOTIDE SEQUENCE [LARGE SCALE GENOMIC DNA]</scope>
    <source>
        <strain evidence="1">Cs_M1</strain>
        <tissue evidence="1">Blood</tissue>
    </source>
</reference>
<sequence>MSCTNVQQCWRTANWECTHFVHLLRTSFTIPVLLSICCSGTLDGNMTHRHRELDVIVFQFTYSIADFVDYSTYSRFTYTTQISCFTMEGSRCQKPQGDQYL</sequence>
<keyword evidence="2" id="KW-1185">Reference proteome</keyword>
<dbReference type="AlphaFoldDB" id="A0AAN8QZX7"/>
<evidence type="ECO:0000313" key="2">
    <source>
        <dbReference type="Proteomes" id="UP001356427"/>
    </source>
</evidence>
<evidence type="ECO:0000313" key="1">
    <source>
        <dbReference type="EMBL" id="KAK6307702.1"/>
    </source>
</evidence>
<comment type="caution">
    <text evidence="1">The sequence shown here is derived from an EMBL/GenBank/DDBJ whole genome shotgun (WGS) entry which is preliminary data.</text>
</comment>
<gene>
    <name evidence="1" type="ORF">J4Q44_G00209730</name>
</gene>
<organism evidence="1 2">
    <name type="scientific">Coregonus suidteri</name>
    <dbReference type="NCBI Taxonomy" id="861788"/>
    <lineage>
        <taxon>Eukaryota</taxon>
        <taxon>Metazoa</taxon>
        <taxon>Chordata</taxon>
        <taxon>Craniata</taxon>
        <taxon>Vertebrata</taxon>
        <taxon>Euteleostomi</taxon>
        <taxon>Actinopterygii</taxon>
        <taxon>Neopterygii</taxon>
        <taxon>Teleostei</taxon>
        <taxon>Protacanthopterygii</taxon>
        <taxon>Salmoniformes</taxon>
        <taxon>Salmonidae</taxon>
        <taxon>Coregoninae</taxon>
        <taxon>Coregonus</taxon>
    </lineage>
</organism>
<name>A0AAN8QZX7_9TELE</name>
<proteinExistence type="predicted"/>
<accession>A0AAN8QZX7</accession>